<feature type="domain" description="PLD phosphodiesterase" evidence="2">
    <location>
        <begin position="253"/>
        <end position="279"/>
    </location>
</feature>
<evidence type="ECO:0000259" key="2">
    <source>
        <dbReference type="PROSITE" id="PS50035"/>
    </source>
</evidence>
<dbReference type="InterPro" id="IPR032803">
    <property type="entry name" value="PLDc_3"/>
</dbReference>
<dbReference type="SUPFAM" id="SSF56024">
    <property type="entry name" value="Phospholipase D/nuclease"/>
    <property type="match status" value="2"/>
</dbReference>
<dbReference type="Pfam" id="PF13918">
    <property type="entry name" value="PLDc_3"/>
    <property type="match status" value="1"/>
</dbReference>
<dbReference type="PANTHER" id="PTHR10185:SF9">
    <property type="entry name" value="INACTIVE PHOSPHOLIPASE D5"/>
    <property type="match status" value="1"/>
</dbReference>
<evidence type="ECO:0000256" key="1">
    <source>
        <dbReference type="ARBA" id="ARBA00008664"/>
    </source>
</evidence>
<comment type="similarity">
    <text evidence="1">Belongs to the phospholipase D family.</text>
</comment>
<reference evidence="3" key="1">
    <citation type="submission" date="2025-08" db="UniProtKB">
        <authorList>
            <consortium name="Ensembl"/>
        </authorList>
    </citation>
    <scope>IDENTIFICATION</scope>
</reference>
<name>A0A8C1SMU3_CYPCA</name>
<dbReference type="InterPro" id="IPR001736">
    <property type="entry name" value="PLipase_D/transphosphatidylase"/>
</dbReference>
<organism evidence="3 4">
    <name type="scientific">Cyprinus carpio</name>
    <name type="common">Common carp</name>
    <dbReference type="NCBI Taxonomy" id="7962"/>
    <lineage>
        <taxon>Eukaryota</taxon>
        <taxon>Metazoa</taxon>
        <taxon>Chordata</taxon>
        <taxon>Craniata</taxon>
        <taxon>Vertebrata</taxon>
        <taxon>Euteleostomi</taxon>
        <taxon>Actinopterygii</taxon>
        <taxon>Neopterygii</taxon>
        <taxon>Teleostei</taxon>
        <taxon>Ostariophysi</taxon>
        <taxon>Cypriniformes</taxon>
        <taxon>Cyprinidae</taxon>
        <taxon>Cyprininae</taxon>
        <taxon>Cyprinus</taxon>
    </lineage>
</organism>
<protein>
    <recommendedName>
        <fullName evidence="2">PLD phosphodiesterase domain-containing protein</fullName>
    </recommendedName>
</protein>
<dbReference type="Gene3D" id="3.30.870.10">
    <property type="entry name" value="Endonuclease Chain A"/>
    <property type="match status" value="2"/>
</dbReference>
<dbReference type="PANTHER" id="PTHR10185">
    <property type="entry name" value="PHOSPHOLIPASE D - RELATED"/>
    <property type="match status" value="1"/>
</dbReference>
<proteinExistence type="inferred from homology"/>
<evidence type="ECO:0000313" key="4">
    <source>
        <dbReference type="Proteomes" id="UP000694700"/>
    </source>
</evidence>
<dbReference type="GO" id="GO:0003824">
    <property type="term" value="F:catalytic activity"/>
    <property type="evidence" value="ECO:0007669"/>
    <property type="project" value="InterPro"/>
</dbReference>
<evidence type="ECO:0000313" key="3">
    <source>
        <dbReference type="Ensembl" id="ENSCCRP00015009269.1"/>
    </source>
</evidence>
<sequence length="344" mass="39687">MMLLTYVNCLNLNSITLTLRINSSLNDLKTAYLSVIHNHLHHHPGAEVHYLNMTALTKGHINSSFWVVDRKHMYIGSAGMDWRSLSTTKEFGIIIYNCTCLYKEFLPSIWSKKLNALYNRDKNLQLHLNSTEAKAYISSSPDVFCPKKRTKDLEAIKRVIQEAKTFIYISITNYLPMLNRSQPKYWSHIDNMLREALILKENIKVRLLISCWEQTDPLTLNFLWSLKALCIESVSCSVEVKFFIPQMQSNGYLYGINHNRYMVTDTSVYLGNLNWVGDEFVYNAGVGMVISQQVEQNNSTVVERMKTVFERDWHSHYSKTLQPNKIPACSMHTVKEQPASSDAV</sequence>
<dbReference type="AlphaFoldDB" id="A0A8C1SMU3"/>
<dbReference type="Ensembl" id="ENSCCRT00015009629.1">
    <property type="protein sequence ID" value="ENSCCRP00015009269.1"/>
    <property type="gene ID" value="ENSCCRG00015004520.1"/>
</dbReference>
<dbReference type="SMART" id="SM00155">
    <property type="entry name" value="PLDc"/>
    <property type="match status" value="2"/>
</dbReference>
<accession>A0A8C1SMU3</accession>
<dbReference type="Proteomes" id="UP000694700">
    <property type="component" value="Unplaced"/>
</dbReference>
<dbReference type="PROSITE" id="PS50035">
    <property type="entry name" value="PLD"/>
    <property type="match status" value="1"/>
</dbReference>
<dbReference type="InterPro" id="IPR050874">
    <property type="entry name" value="Diverse_PLD-related"/>
</dbReference>